<feature type="compositionally biased region" description="Basic and acidic residues" evidence="1">
    <location>
        <begin position="39"/>
        <end position="59"/>
    </location>
</feature>
<protein>
    <submittedName>
        <fullName evidence="2 3">Uncharacterized protein</fullName>
    </submittedName>
</protein>
<name>A0A2K2D2K4_BRADI</name>
<dbReference type="Proteomes" id="UP000008810">
    <property type="component" value="Chromosome 3"/>
</dbReference>
<reference evidence="2" key="2">
    <citation type="submission" date="2017-06" db="EMBL/GenBank/DDBJ databases">
        <title>WGS assembly of Brachypodium distachyon.</title>
        <authorList>
            <consortium name="The International Brachypodium Initiative"/>
            <person name="Lucas S."/>
            <person name="Harmon-Smith M."/>
            <person name="Lail K."/>
            <person name="Tice H."/>
            <person name="Grimwood J."/>
            <person name="Bruce D."/>
            <person name="Barry K."/>
            <person name="Shu S."/>
            <person name="Lindquist E."/>
            <person name="Wang M."/>
            <person name="Pitluck S."/>
            <person name="Vogel J.P."/>
            <person name="Garvin D.F."/>
            <person name="Mockler T.C."/>
            <person name="Schmutz J."/>
            <person name="Rokhsar D."/>
            <person name="Bevan M.W."/>
        </authorList>
    </citation>
    <scope>NUCLEOTIDE SEQUENCE</scope>
    <source>
        <strain evidence="2">Bd21</strain>
    </source>
</reference>
<dbReference type="Gramene" id="PNT68512">
    <property type="protein sequence ID" value="PNT68512"/>
    <property type="gene ID" value="BRADI_3g41656v3"/>
</dbReference>
<dbReference type="EnsemblPlants" id="PNT68512">
    <property type="protein sequence ID" value="PNT68512"/>
    <property type="gene ID" value="BRADI_3g41656v3"/>
</dbReference>
<evidence type="ECO:0000313" key="3">
    <source>
        <dbReference type="EnsemblPlants" id="PNT68512"/>
    </source>
</evidence>
<accession>A0A2K2D2K4</accession>
<evidence type="ECO:0000313" key="4">
    <source>
        <dbReference type="Proteomes" id="UP000008810"/>
    </source>
</evidence>
<proteinExistence type="predicted"/>
<reference evidence="3" key="3">
    <citation type="submission" date="2018-08" db="UniProtKB">
        <authorList>
            <consortium name="EnsemblPlants"/>
        </authorList>
    </citation>
    <scope>IDENTIFICATION</scope>
    <source>
        <strain evidence="3">cv. Bd21</strain>
    </source>
</reference>
<reference evidence="2 3" key="1">
    <citation type="journal article" date="2010" name="Nature">
        <title>Genome sequencing and analysis of the model grass Brachypodium distachyon.</title>
        <authorList>
            <consortium name="International Brachypodium Initiative"/>
        </authorList>
    </citation>
    <scope>NUCLEOTIDE SEQUENCE [LARGE SCALE GENOMIC DNA]</scope>
    <source>
        <strain evidence="2 3">Bd21</strain>
    </source>
</reference>
<evidence type="ECO:0000313" key="2">
    <source>
        <dbReference type="EMBL" id="PNT68512.1"/>
    </source>
</evidence>
<gene>
    <name evidence="2" type="ORF">BRADI_3g41656v3</name>
</gene>
<evidence type="ECO:0000256" key="1">
    <source>
        <dbReference type="SAM" id="MobiDB-lite"/>
    </source>
</evidence>
<dbReference type="InParanoid" id="A0A2K2D2K4"/>
<keyword evidence="4" id="KW-1185">Reference proteome</keyword>
<feature type="compositionally biased region" description="Basic and acidic residues" evidence="1">
    <location>
        <begin position="143"/>
        <end position="159"/>
    </location>
</feature>
<feature type="region of interest" description="Disordered" evidence="1">
    <location>
        <begin position="1"/>
        <end position="159"/>
    </location>
</feature>
<feature type="compositionally biased region" description="Polar residues" evidence="1">
    <location>
        <begin position="1"/>
        <end position="13"/>
    </location>
</feature>
<organism evidence="2">
    <name type="scientific">Brachypodium distachyon</name>
    <name type="common">Purple false brome</name>
    <name type="synonym">Trachynia distachya</name>
    <dbReference type="NCBI Taxonomy" id="15368"/>
    <lineage>
        <taxon>Eukaryota</taxon>
        <taxon>Viridiplantae</taxon>
        <taxon>Streptophyta</taxon>
        <taxon>Embryophyta</taxon>
        <taxon>Tracheophyta</taxon>
        <taxon>Spermatophyta</taxon>
        <taxon>Magnoliopsida</taxon>
        <taxon>Liliopsida</taxon>
        <taxon>Poales</taxon>
        <taxon>Poaceae</taxon>
        <taxon>BOP clade</taxon>
        <taxon>Pooideae</taxon>
        <taxon>Stipodae</taxon>
        <taxon>Brachypodieae</taxon>
        <taxon>Brachypodium</taxon>
    </lineage>
</organism>
<dbReference type="AlphaFoldDB" id="A0A2K2D2K4"/>
<dbReference type="EMBL" id="CM000882">
    <property type="protein sequence ID" value="PNT68512.1"/>
    <property type="molecule type" value="Genomic_DNA"/>
</dbReference>
<sequence>MLTKSHASSQTGSCFGEVPLLSHQAPLPLPSDIQSRSSGQDETKAKTSHDHLTSPEKIRAGRPGEGNILIGAGMDPTGTARHATPRSKGPGVGSARTAMTRRGAECRHAAPRSRAPLGWDLLGAGGRGGDDGRLARRRRPCRRRQEGGHSRTDPSRAAM</sequence>